<dbReference type="AlphaFoldDB" id="A0AAV7G9K1"/>
<sequence>MRLPNTTPAQLSSILRLCAAASALRQGKQAHLHALVFGLMPHSTLETDLLLMYARCGRLVIARQVFDRMPHRPLHSWNILLSSYAQSSLFHYSLALIRPLLASGLRPDHFTLPSLLKASAGLGHGHTGAVLHAFAIGMALDIHLIVSGSIVDMYLKCGRLIDARKMFEQMPEKDGVVWNAMVTGFTKAGFLTEALNLFQKSQWEAVDVDWMALPSVLSACSQSGDLRRGKEVHGRAVRFLLLEFDVAVGNSLIDMYSKCGLLDASCQLFSSMHVRNLVTWSVLISCYGIHGRGKEALRLYEKMRGQGLEPNSIVFTSVLSSCSHSGLIDDGHAVFDSISRVYGLEPSIQHYACMVDLLGRCGSIEKALELIKMMEIEPAASIWGALLAACAAHQNVEIGEIAAMKLFELEPENLSNCVALCSIYERAGNWHGVAEMRRKMRALGVVKTPGCSWIEVNGRRLGFYQGDVSCQFSKRTLELLRGLLGMHSFNEFMHKKMLTFDAHAQVTLKNHIHAITERNSLQLVQLYFYCID</sequence>
<dbReference type="Pfam" id="PF20431">
    <property type="entry name" value="E_motif"/>
    <property type="match status" value="1"/>
</dbReference>
<dbReference type="PANTHER" id="PTHR47926">
    <property type="entry name" value="PENTATRICOPEPTIDE REPEAT-CONTAINING PROTEIN"/>
    <property type="match status" value="1"/>
</dbReference>
<dbReference type="InterPro" id="IPR046960">
    <property type="entry name" value="PPR_At4g14850-like_plant"/>
</dbReference>
<dbReference type="Pfam" id="PF13041">
    <property type="entry name" value="PPR_2"/>
    <property type="match status" value="1"/>
</dbReference>
<reference evidence="3 4" key="1">
    <citation type="journal article" date="2021" name="Hortic Res">
        <title>Chromosome-scale assembly of the Dendrobium chrysotoxum genome enhances the understanding of orchid evolution.</title>
        <authorList>
            <person name="Zhang Y."/>
            <person name="Zhang G.Q."/>
            <person name="Zhang D."/>
            <person name="Liu X.D."/>
            <person name="Xu X.Y."/>
            <person name="Sun W.H."/>
            <person name="Yu X."/>
            <person name="Zhu X."/>
            <person name="Wang Z.W."/>
            <person name="Zhao X."/>
            <person name="Zhong W.Y."/>
            <person name="Chen H."/>
            <person name="Yin W.L."/>
            <person name="Huang T."/>
            <person name="Niu S.C."/>
            <person name="Liu Z.J."/>
        </authorList>
    </citation>
    <scope>NUCLEOTIDE SEQUENCE [LARGE SCALE GENOMIC DNA]</scope>
    <source>
        <strain evidence="3">Lindl</strain>
    </source>
</reference>
<accession>A0AAV7G9K1</accession>
<dbReference type="FunFam" id="1.25.40.10:FF:000996">
    <property type="entry name" value="Small kernel1"/>
    <property type="match status" value="1"/>
</dbReference>
<dbReference type="InterPro" id="IPR011990">
    <property type="entry name" value="TPR-like_helical_dom_sf"/>
</dbReference>
<dbReference type="NCBIfam" id="TIGR00756">
    <property type="entry name" value="PPR"/>
    <property type="match status" value="1"/>
</dbReference>
<dbReference type="EMBL" id="JAGFBR010000017">
    <property type="protein sequence ID" value="KAH0452437.1"/>
    <property type="molecule type" value="Genomic_DNA"/>
</dbReference>
<dbReference type="GO" id="GO:0003723">
    <property type="term" value="F:RNA binding"/>
    <property type="evidence" value="ECO:0007669"/>
    <property type="project" value="InterPro"/>
</dbReference>
<name>A0AAV7G9K1_DENCH</name>
<organism evidence="3 4">
    <name type="scientific">Dendrobium chrysotoxum</name>
    <name type="common">Orchid</name>
    <dbReference type="NCBI Taxonomy" id="161865"/>
    <lineage>
        <taxon>Eukaryota</taxon>
        <taxon>Viridiplantae</taxon>
        <taxon>Streptophyta</taxon>
        <taxon>Embryophyta</taxon>
        <taxon>Tracheophyta</taxon>
        <taxon>Spermatophyta</taxon>
        <taxon>Magnoliopsida</taxon>
        <taxon>Liliopsida</taxon>
        <taxon>Asparagales</taxon>
        <taxon>Orchidaceae</taxon>
        <taxon>Epidendroideae</taxon>
        <taxon>Malaxideae</taxon>
        <taxon>Dendrobiinae</taxon>
        <taxon>Dendrobium</taxon>
    </lineage>
</organism>
<gene>
    <name evidence="3" type="ORF">IEQ34_019736</name>
</gene>
<dbReference type="Pfam" id="PF01535">
    <property type="entry name" value="PPR"/>
    <property type="match status" value="3"/>
</dbReference>
<dbReference type="InterPro" id="IPR002885">
    <property type="entry name" value="PPR_rpt"/>
</dbReference>
<comment type="caution">
    <text evidence="3">The sequence shown here is derived from an EMBL/GenBank/DDBJ whole genome shotgun (WGS) entry which is preliminary data.</text>
</comment>
<evidence type="ECO:0000313" key="4">
    <source>
        <dbReference type="Proteomes" id="UP000775213"/>
    </source>
</evidence>
<dbReference type="PANTHER" id="PTHR47926:SF516">
    <property type="entry name" value="SMK1"/>
    <property type="match status" value="1"/>
</dbReference>
<dbReference type="GO" id="GO:0009451">
    <property type="term" value="P:RNA modification"/>
    <property type="evidence" value="ECO:0007669"/>
    <property type="project" value="InterPro"/>
</dbReference>
<evidence type="ECO:0008006" key="5">
    <source>
        <dbReference type="Google" id="ProtNLM"/>
    </source>
</evidence>
<evidence type="ECO:0000256" key="2">
    <source>
        <dbReference type="PROSITE-ProRule" id="PRU00708"/>
    </source>
</evidence>
<feature type="repeat" description="PPR" evidence="2">
    <location>
        <begin position="174"/>
        <end position="208"/>
    </location>
</feature>
<feature type="repeat" description="PPR" evidence="2">
    <location>
        <begin position="276"/>
        <end position="310"/>
    </location>
</feature>
<dbReference type="Proteomes" id="UP000775213">
    <property type="component" value="Unassembled WGS sequence"/>
</dbReference>
<dbReference type="Gene3D" id="1.25.40.10">
    <property type="entry name" value="Tetratricopeptide repeat domain"/>
    <property type="match status" value="4"/>
</dbReference>
<keyword evidence="4" id="KW-1185">Reference proteome</keyword>
<protein>
    <recommendedName>
        <fullName evidence="5">Pentatricopeptide repeat-containing protein</fullName>
    </recommendedName>
</protein>
<dbReference type="FunFam" id="1.25.40.10:FF:000344">
    <property type="entry name" value="Pentatricopeptide repeat-containing protein"/>
    <property type="match status" value="1"/>
</dbReference>
<dbReference type="PROSITE" id="PS51375">
    <property type="entry name" value="PPR"/>
    <property type="match status" value="2"/>
</dbReference>
<dbReference type="InterPro" id="IPR046848">
    <property type="entry name" value="E_motif"/>
</dbReference>
<evidence type="ECO:0000313" key="3">
    <source>
        <dbReference type="EMBL" id="KAH0452437.1"/>
    </source>
</evidence>
<evidence type="ECO:0000256" key="1">
    <source>
        <dbReference type="ARBA" id="ARBA00022737"/>
    </source>
</evidence>
<keyword evidence="1" id="KW-0677">Repeat</keyword>
<proteinExistence type="predicted"/>